<evidence type="ECO:0000313" key="2">
    <source>
        <dbReference type="Proteomes" id="UP000028487"/>
    </source>
</evidence>
<accession>A0A077NT97</accession>
<proteinExistence type="predicted"/>
<comment type="caution">
    <text evidence="1">The sequence shown here is derived from an EMBL/GenBank/DDBJ whole genome shotgun (WGS) entry which is preliminary data.</text>
</comment>
<reference evidence="1" key="1">
    <citation type="submission" date="2013-07" db="EMBL/GenBank/DDBJ databases">
        <title>Sub-species coevolution in mutualistic symbiosis.</title>
        <authorList>
            <person name="Murfin K."/>
            <person name="Klassen J."/>
            <person name="Lee M."/>
            <person name="Forst S."/>
            <person name="Stock P."/>
            <person name="Goodrich-Blair H."/>
        </authorList>
    </citation>
    <scope>NUCLEOTIDE SEQUENCE [LARGE SCALE GENOMIC DNA]</scope>
    <source>
        <strain evidence="1">Feltiae Moldova</strain>
    </source>
</reference>
<dbReference type="HOGENOM" id="CLU_1721662_0_0_6"/>
<sequence>MPYTYIGRTRLACLYKPQNSMTSAYELDITDSVCLYGFPEHILERFCGVFSEPMDKQLVMMSIFFVLYEKGLPENYLAFVSHSHLVRWDTGAKKIPVLLFGPHASHEIIVMLLKISLNTDNRMTSEQHLNEHHLTLNQSLFDMQMNVIFCCV</sequence>
<protein>
    <submittedName>
        <fullName evidence="1">Uncharacterized protein</fullName>
    </submittedName>
</protein>
<name>A0A077NT97_XENBV</name>
<dbReference type="AlphaFoldDB" id="A0A077NT97"/>
<gene>
    <name evidence="1" type="ORF">XBFM1_1890003</name>
</gene>
<dbReference type="Proteomes" id="UP000028487">
    <property type="component" value="Unassembled WGS sequence"/>
</dbReference>
<dbReference type="EMBL" id="CBSV010000100">
    <property type="protein sequence ID" value="CDH00796.1"/>
    <property type="molecule type" value="Genomic_DNA"/>
</dbReference>
<organism evidence="1 2">
    <name type="scientific">Xenorhabdus bovienii str. feltiae Moldova</name>
    <dbReference type="NCBI Taxonomy" id="1398200"/>
    <lineage>
        <taxon>Bacteria</taxon>
        <taxon>Pseudomonadati</taxon>
        <taxon>Pseudomonadota</taxon>
        <taxon>Gammaproteobacteria</taxon>
        <taxon>Enterobacterales</taxon>
        <taxon>Morganellaceae</taxon>
        <taxon>Xenorhabdus</taxon>
    </lineage>
</organism>
<evidence type="ECO:0000313" key="1">
    <source>
        <dbReference type="EMBL" id="CDH00796.1"/>
    </source>
</evidence>